<dbReference type="EMBL" id="BSXW01012539">
    <property type="protein sequence ID" value="GMF66089.1"/>
    <property type="molecule type" value="Genomic_DNA"/>
</dbReference>
<evidence type="ECO:0000256" key="7">
    <source>
        <dbReference type="RuleBase" id="RU363079"/>
    </source>
</evidence>
<comment type="caution">
    <text evidence="7">Lacks conserved residue(s) required for the propagation of feature annotation.</text>
</comment>
<feature type="transmembrane region" description="Helical" evidence="7">
    <location>
        <begin position="386"/>
        <end position="410"/>
    </location>
</feature>
<comment type="caution">
    <text evidence="8">The sequence shown here is derived from an EMBL/GenBank/DDBJ whole genome shotgun (WGS) entry which is preliminary data.</text>
</comment>
<keyword evidence="9" id="KW-1185">Reference proteome</keyword>
<dbReference type="AlphaFoldDB" id="A0A9W6YL81"/>
<keyword evidence="3 7" id="KW-0812">Transmembrane</keyword>
<keyword evidence="4" id="KW-0732">Signal</keyword>
<reference evidence="8" key="1">
    <citation type="submission" date="2023-04" db="EMBL/GenBank/DDBJ databases">
        <title>Phytophthora lilii NBRC 32176.</title>
        <authorList>
            <person name="Ichikawa N."/>
            <person name="Sato H."/>
            <person name="Tonouchi N."/>
        </authorList>
    </citation>
    <scope>NUCLEOTIDE SEQUENCE</scope>
    <source>
        <strain evidence="8">NBRC 32176</strain>
    </source>
</reference>
<evidence type="ECO:0000256" key="5">
    <source>
        <dbReference type="ARBA" id="ARBA00022989"/>
    </source>
</evidence>
<keyword evidence="6 7" id="KW-0472">Membrane</keyword>
<sequence>MKQLKWMGTLIVSSRVGTAYQSDIPEKIEYKSENLGEYLTANRIQNSPYEIKFLEGQECTVLCKQEYEDKDVKTWENKIKDSYRVNWILDNLPATSVSPEGGMTVGFPLGSFNPEVEVVPQLNNHVKILIGYNNNPLGTAEANEDEGRIVDFKVIPYSFEYAASGYDEENNRMDACEHSSTLKRPLYVRKNKDGKMPVFWTYSVEWVQDNEHDWRTRWDVYFDAGSGGDEVHWFSIINALVIVLFLSGMVGMILMRSLHRDISRYNRVPTEEERAEEREESGWKLVHADVFRPPSKHPMLFCVMVGTGCQLLGMALVTLFFAAVGVLAPSNRGKLVIALLVCFVLLGMLAGYTSARTKAPLAFPVATSNIPRPVPPQPWYMTHMSAAAVGGVLPFGAIFVELFFVLSSLWTDKYYYVFGFLLLAFLILINTCAEITIVLTYFQLCAEDYNWYACAAA</sequence>
<dbReference type="GO" id="GO:0016020">
    <property type="term" value="C:membrane"/>
    <property type="evidence" value="ECO:0007669"/>
    <property type="project" value="UniProtKB-SubCell"/>
</dbReference>
<dbReference type="PANTHER" id="PTHR10766:SF178">
    <property type="entry name" value="TRANSMEMBRANE 9 SUPERFAMILY MEMBER"/>
    <property type="match status" value="1"/>
</dbReference>
<gene>
    <name evidence="8" type="ORF">Plil01_001863300</name>
</gene>
<accession>A0A9W6YL81</accession>
<keyword evidence="5 7" id="KW-1133">Transmembrane helix</keyword>
<feature type="transmembrane region" description="Helical" evidence="7">
    <location>
        <begin position="335"/>
        <end position="353"/>
    </location>
</feature>
<dbReference type="Pfam" id="PF02990">
    <property type="entry name" value="EMP70"/>
    <property type="match status" value="2"/>
</dbReference>
<protein>
    <recommendedName>
        <fullName evidence="7">Transmembrane 9 superfamily member</fullName>
    </recommendedName>
</protein>
<feature type="transmembrane region" description="Helical" evidence="7">
    <location>
        <begin position="233"/>
        <end position="255"/>
    </location>
</feature>
<dbReference type="InterPro" id="IPR004240">
    <property type="entry name" value="EMP70"/>
</dbReference>
<proteinExistence type="inferred from homology"/>
<comment type="subcellular location">
    <subcellularLocation>
        <location evidence="1">Membrane</location>
        <topology evidence="1">Multi-pass membrane protein</topology>
    </subcellularLocation>
</comment>
<evidence type="ECO:0000256" key="1">
    <source>
        <dbReference type="ARBA" id="ARBA00004141"/>
    </source>
</evidence>
<dbReference type="Proteomes" id="UP001165083">
    <property type="component" value="Unassembled WGS sequence"/>
</dbReference>
<organism evidence="8 9">
    <name type="scientific">Phytophthora lilii</name>
    <dbReference type="NCBI Taxonomy" id="2077276"/>
    <lineage>
        <taxon>Eukaryota</taxon>
        <taxon>Sar</taxon>
        <taxon>Stramenopiles</taxon>
        <taxon>Oomycota</taxon>
        <taxon>Peronosporomycetes</taxon>
        <taxon>Peronosporales</taxon>
        <taxon>Peronosporaceae</taxon>
        <taxon>Phytophthora</taxon>
    </lineage>
</organism>
<evidence type="ECO:0000256" key="2">
    <source>
        <dbReference type="ARBA" id="ARBA00005227"/>
    </source>
</evidence>
<evidence type="ECO:0000313" key="8">
    <source>
        <dbReference type="EMBL" id="GMF66089.1"/>
    </source>
</evidence>
<dbReference type="OrthoDB" id="1666796at2759"/>
<dbReference type="PANTHER" id="PTHR10766">
    <property type="entry name" value="TRANSMEMBRANE 9 SUPERFAMILY PROTEIN"/>
    <property type="match status" value="1"/>
</dbReference>
<feature type="transmembrane region" description="Helical" evidence="7">
    <location>
        <begin position="300"/>
        <end position="323"/>
    </location>
</feature>
<feature type="transmembrane region" description="Helical" evidence="7">
    <location>
        <begin position="416"/>
        <end position="442"/>
    </location>
</feature>
<evidence type="ECO:0000256" key="3">
    <source>
        <dbReference type="ARBA" id="ARBA00022692"/>
    </source>
</evidence>
<evidence type="ECO:0000313" key="9">
    <source>
        <dbReference type="Proteomes" id="UP001165083"/>
    </source>
</evidence>
<name>A0A9W6YL81_9STRA</name>
<evidence type="ECO:0000256" key="6">
    <source>
        <dbReference type="ARBA" id="ARBA00023136"/>
    </source>
</evidence>
<comment type="similarity">
    <text evidence="2 7">Belongs to the nonaspanin (TM9SF) (TC 9.A.2) family.</text>
</comment>
<dbReference type="GO" id="GO:0072657">
    <property type="term" value="P:protein localization to membrane"/>
    <property type="evidence" value="ECO:0007669"/>
    <property type="project" value="TreeGrafter"/>
</dbReference>
<evidence type="ECO:0000256" key="4">
    <source>
        <dbReference type="ARBA" id="ARBA00022729"/>
    </source>
</evidence>